<evidence type="ECO:0000313" key="2">
    <source>
        <dbReference type="EMBL" id="QBZ65759.1"/>
    </source>
</evidence>
<evidence type="ECO:0008006" key="4">
    <source>
        <dbReference type="Google" id="ProtNLM"/>
    </source>
</evidence>
<feature type="compositionally biased region" description="Basic and acidic residues" evidence="1">
    <location>
        <begin position="148"/>
        <end position="164"/>
    </location>
</feature>
<dbReference type="PANTHER" id="PTHR40132:SF1">
    <property type="entry name" value="PRE-MRNA-SPLICING FACTOR 38B"/>
    <property type="match status" value="1"/>
</dbReference>
<evidence type="ECO:0000256" key="1">
    <source>
        <dbReference type="SAM" id="MobiDB-lite"/>
    </source>
</evidence>
<accession>A0A4P7NTP8</accession>
<name>A0A4P7NTP8_PYROR</name>
<sequence length="398" mass="45814">MTDQSLLTDDAVAARLIQEAEHSLRFSSYGMDSSGPRPENKPKPNTRFLRNIIRTTENHNAALLAKEAAESQARLQELSDAEEKTRQRRRPDPSEMRRRQMGNISAILLGGKRKRGGDGGSSSERRHGDERRTDERKSSKSHRSANKTSEDRERYKRRSRTTDKTDDEEECRHRERRRDRDRKSRADDSLRSSSKRDRDSHRDKERTRHRRSQSPESNERRHRRSRRDRSPLRSPKDDDRSRRKGTSGKRNHDSEDEGDYSDPLDDAIGPAPPPIKARGRGAVSQESGIDARFSKSYDPASDMRHEPADGEEWDDAVEAFRDRQKWKAQGADRLRAAGFTDDQIKKWEKSEKTLAAGADADVNIEDVRWAKKGEQREWDLGKKVNKDGTVSHGPDWAT</sequence>
<feature type="compositionally biased region" description="Acidic residues" evidence="1">
    <location>
        <begin position="254"/>
        <end position="265"/>
    </location>
</feature>
<feature type="compositionally biased region" description="Basic and acidic residues" evidence="1">
    <location>
        <begin position="123"/>
        <end position="138"/>
    </location>
</feature>
<gene>
    <name evidence="2" type="ORF">PoMZ_12722</name>
</gene>
<reference evidence="2 3" key="1">
    <citation type="journal article" date="2019" name="Mol. Biol. Evol.">
        <title>Blast fungal genomes show frequent chromosomal changes, gene gains and losses, and effector gene turnover.</title>
        <authorList>
            <person name="Gomez Luciano L.B."/>
            <person name="Jason Tsai I."/>
            <person name="Chuma I."/>
            <person name="Tosa Y."/>
            <person name="Chen Y.H."/>
            <person name="Li J.Y."/>
            <person name="Li M.Y."/>
            <person name="Jade Lu M.Y."/>
            <person name="Nakayashiki H."/>
            <person name="Li W.H."/>
        </authorList>
    </citation>
    <scope>NUCLEOTIDE SEQUENCE [LARGE SCALE GENOMIC DNA]</scope>
    <source>
        <strain evidence="2">MZ5-1-6</strain>
    </source>
</reference>
<dbReference type="Proteomes" id="UP000294847">
    <property type="component" value="Chromosome 7"/>
</dbReference>
<feature type="compositionally biased region" description="Basic and acidic residues" evidence="1">
    <location>
        <begin position="181"/>
        <end position="206"/>
    </location>
</feature>
<protein>
    <recommendedName>
        <fullName evidence="4">Pre-mRNA-splicing factor 38B</fullName>
    </recommendedName>
</protein>
<organism evidence="2 3">
    <name type="scientific">Pyricularia oryzae</name>
    <name type="common">Rice blast fungus</name>
    <name type="synonym">Magnaporthe oryzae</name>
    <dbReference type="NCBI Taxonomy" id="318829"/>
    <lineage>
        <taxon>Eukaryota</taxon>
        <taxon>Fungi</taxon>
        <taxon>Dikarya</taxon>
        <taxon>Ascomycota</taxon>
        <taxon>Pezizomycotina</taxon>
        <taxon>Sordariomycetes</taxon>
        <taxon>Sordariomycetidae</taxon>
        <taxon>Magnaporthales</taxon>
        <taxon>Pyriculariaceae</taxon>
        <taxon>Pyricularia</taxon>
    </lineage>
</organism>
<feature type="compositionally biased region" description="Basic and acidic residues" evidence="1">
    <location>
        <begin position="81"/>
        <end position="98"/>
    </location>
</feature>
<feature type="region of interest" description="Disordered" evidence="1">
    <location>
        <begin position="26"/>
        <end position="46"/>
    </location>
</feature>
<evidence type="ECO:0000313" key="3">
    <source>
        <dbReference type="Proteomes" id="UP000294847"/>
    </source>
</evidence>
<feature type="region of interest" description="Disordered" evidence="1">
    <location>
        <begin position="65"/>
        <end position="311"/>
    </location>
</feature>
<dbReference type="EMBL" id="CP034210">
    <property type="protein sequence ID" value="QBZ65759.1"/>
    <property type="molecule type" value="Genomic_DNA"/>
</dbReference>
<proteinExistence type="predicted"/>
<feature type="compositionally biased region" description="Basic and acidic residues" evidence="1">
    <location>
        <begin position="228"/>
        <end position="241"/>
    </location>
</feature>
<dbReference type="PANTHER" id="PTHR40132">
    <property type="entry name" value="PRE-MRNA-SPLICING FACTOR 38B"/>
    <property type="match status" value="1"/>
</dbReference>
<dbReference type="AlphaFoldDB" id="A0A4P7NTP8"/>